<keyword evidence="6" id="KW-0597">Phosphoprotein</keyword>
<feature type="coiled-coil region" evidence="19">
    <location>
        <begin position="1263"/>
        <end position="1346"/>
    </location>
</feature>
<evidence type="ECO:0000256" key="19">
    <source>
        <dbReference type="SAM" id="Coils"/>
    </source>
</evidence>
<proteinExistence type="inferred from homology"/>
<dbReference type="OrthoDB" id="6022771at2759"/>
<keyword evidence="14" id="KW-0472">Membrane</keyword>
<evidence type="ECO:0000256" key="12">
    <source>
        <dbReference type="ARBA" id="ARBA00022989"/>
    </source>
</evidence>
<feature type="compositionally biased region" description="Basic and acidic residues" evidence="20">
    <location>
        <begin position="204"/>
        <end position="215"/>
    </location>
</feature>
<dbReference type="GeneTree" id="ENSGT00950000182767"/>
<keyword evidence="4" id="KW-0488">Methylation</keyword>
<evidence type="ECO:0000256" key="17">
    <source>
        <dbReference type="ARBA" id="ARBA00068894"/>
    </source>
</evidence>
<feature type="compositionally biased region" description="Acidic residues" evidence="20">
    <location>
        <begin position="423"/>
        <end position="441"/>
    </location>
</feature>
<feature type="compositionally biased region" description="Polar residues" evidence="20">
    <location>
        <begin position="1869"/>
        <end position="1878"/>
    </location>
</feature>
<dbReference type="InterPro" id="IPR001452">
    <property type="entry name" value="SH3_domain"/>
</dbReference>
<sequence>MLGQPAAVAVAPRARMAVHVALLYLCILLLCINASADRRFSDFKRCADEECSMLLCRGKASQDFTGPDCRFLTLKKGETIYVYYKLSGRRPDLWAGSIGNTFGYFPKDLLEINHIYTDKEVEVPAEETDFVCFDTGLDKFESYDLDALLAAAALLTKNDGSDVEINADVEELASELSRNENDHRMKEDLQSVNNDPVKTSVSKTDLEEKEGKDLGDWGTEDSTQILSQEQNEPLDTEEMEYETQAELLIESKKDDMNGDQLTGSTVSDVAEPEKDRAHTASSDKHKTILTIDSVDVQKEKTFSEGNVVPELKTKFGSTFDAVTSDDIDTWHVTPSNEVEKKEMENQSVNNDPVNDETTTLKETPLLSFSEDNNFLSEPKDISKASHSVEESDFRTVLTENQEDKGVEVDEAVGTSLSDTVFAVDDEEEATAATTLEEEDGEKDFQLEMSENDERAKEENVQLLASDFNQEHKETTHTDKHPPDDSISDEHSEPNINDPENDVSSISSQKPLLEEIPDKAELKVVETFDKTSNQLELSVPGTDTENSEHLDEHEGDSSQKTMSEQLSEKFSAGNGIVDLEISKVTVEASDNHLTEQDLDTAEKASVTPTLTHSKPSELQDEQLSGNASDPNLDIAPDVEMSEKVDRVKNEITDIFKQTLDKETDNYKTENETKFREVFDSKEDTTDQEELLLEDENAMLSKVSKVEHLEPHKDINIGHKNANLQDKEIQTNPEVQQPEEFLETIEMEEQSLGSPSQGGASVSPSENVEIGKEIVSVNSNEVVSSSSDAKSTEKHTEELDVQNELQYDDCEKQLLLLRSHVEVHDLKRFYKYLGPQNLLTVEAMFSDLDQEMRVTKLSHAGTNEEIQQSLESILEASETSILDEIEKMLDTRELKDTNLQEIDGTFLDEEAAILDDFQELAFQLRQKYSTASESTPLASEDPLHTDSDETEISAVAKDTENLTVTTTGDAEPAKNVEELQNDSLGSNPGTPHHGTERNFEEDGGHFNKNKDIQGTFKESEDIQRSPQAILENPLDMGFGFEVENPSTGSMDSAGISDYQEEEPQIDSSTSDILPSDSSWILAQEYLGVYAEMVIAALPEEWKPGPTFYGFPWEPVVVTAVVGIFTILVFTWRTVLAVKSRKYQLTEKQLSDHIKKLSDEKGDALTRISQLKKKISENEEKLKESEKCASLSQRENRKLEKSLKELQKRNEHMAEKISTLNCAMKEEKRRSLEQADLITKNEKAIEMFNSIVNSNKDELAKVQILLDEARIREEALKVQLMSFEKENNSLKEQKKSLLCDAKNWEEKYQNLSEKIKIFQRAQKELEDTLAHKENEIEILSDCIAELRQLEVCEHANQQEGDDQILANGEAMNKKSDAMKIRIKQMMDVSRVKATLSIVEEERNTYLAKLLTEEKQRHELEEQIKKMEHDRASLNSEKCQLENQFKTIQQKLEIMNEMYQQKENALQQKLSQEKFERLEKENKLSEVDGKALQAEEELKAYKRRIQEIEDELQKTERSYKAQIAAHEKKAHENWLNARAAERALVEEKRETANLRQKLVEVSDKLAEFQRPLFKPTPSRSDRQMQPLRRDDSYGPSPVSGGAPSPPLMIEGPGRSPSAPVGRRNEPFGPRPPSDPHGRYSDLGHPLPARSDAYAPRTSSPNTPDGSQSAPVESKAQPSAESSSQTAEAVSSKSQGHPSFLESPIRDAAVSGPSPQPKGHGPPAPNGPPPAVLRPPNGVPPLVPPLIPPVPPHPAMGPGPGRFGPTGPPRLYGPMPPPYVRGPPPPPRGYPVGPLPPFGPRELLPGIRNPMAGPREYPFASRPLPPGANPPPAGRDYIGPPPHNVPTGPRDFPEGPHSGPPIRDSSPQQGPPKDTSTTSHIEP</sequence>
<evidence type="ECO:0000256" key="13">
    <source>
        <dbReference type="ARBA" id="ARBA00023054"/>
    </source>
</evidence>
<evidence type="ECO:0000259" key="22">
    <source>
        <dbReference type="PROSITE" id="PS50002"/>
    </source>
</evidence>
<keyword evidence="5" id="KW-0268">Exocytosis</keyword>
<feature type="region of interest" description="Disordered" evidence="20">
    <location>
        <begin position="951"/>
        <end position="1009"/>
    </location>
</feature>
<evidence type="ECO:0000256" key="5">
    <source>
        <dbReference type="ARBA" id="ARBA00022483"/>
    </source>
</evidence>
<feature type="compositionally biased region" description="Basic and acidic residues" evidence="20">
    <location>
        <begin position="177"/>
        <end position="189"/>
    </location>
</feature>
<feature type="compositionally biased region" description="Basic and acidic residues" evidence="20">
    <location>
        <begin position="271"/>
        <end position="283"/>
    </location>
</feature>
<evidence type="ECO:0000256" key="11">
    <source>
        <dbReference type="ARBA" id="ARBA00022927"/>
    </source>
</evidence>
<keyword evidence="7" id="KW-0812">Transmembrane</keyword>
<dbReference type="GO" id="GO:0070971">
    <property type="term" value="C:endoplasmic reticulum exit site"/>
    <property type="evidence" value="ECO:0007669"/>
    <property type="project" value="TreeGrafter"/>
</dbReference>
<feature type="compositionally biased region" description="Polar residues" evidence="20">
    <location>
        <begin position="529"/>
        <end position="543"/>
    </location>
</feature>
<evidence type="ECO:0000256" key="10">
    <source>
        <dbReference type="ARBA" id="ARBA00022892"/>
    </source>
</evidence>
<evidence type="ECO:0000256" key="8">
    <source>
        <dbReference type="ARBA" id="ARBA00022729"/>
    </source>
</evidence>
<keyword evidence="9" id="KW-0256">Endoplasmic reticulum</keyword>
<dbReference type="InterPro" id="IPR051500">
    <property type="entry name" value="cTAGE_MIA/OTOR"/>
</dbReference>
<dbReference type="GO" id="GO:0006887">
    <property type="term" value="P:exocytosis"/>
    <property type="evidence" value="ECO:0007669"/>
    <property type="project" value="UniProtKB-KW"/>
</dbReference>
<dbReference type="GO" id="GO:0009306">
    <property type="term" value="P:protein secretion"/>
    <property type="evidence" value="ECO:0007669"/>
    <property type="project" value="TreeGrafter"/>
</dbReference>
<feature type="compositionally biased region" description="Polar residues" evidence="20">
    <location>
        <begin position="190"/>
        <end position="203"/>
    </location>
</feature>
<feature type="compositionally biased region" description="Basic and acidic residues" evidence="20">
    <location>
        <begin position="468"/>
        <end position="492"/>
    </location>
</feature>
<dbReference type="Ensembl" id="ENSSFOT00015011613.2">
    <property type="protein sequence ID" value="ENSSFOP00015011463.2"/>
    <property type="gene ID" value="ENSSFOG00015007416.2"/>
</dbReference>
<dbReference type="KEGG" id="sfm:108929342"/>
<feature type="region of interest" description="Disordered" evidence="20">
    <location>
        <begin position="331"/>
        <end position="564"/>
    </location>
</feature>
<dbReference type="PANTHER" id="PTHR23158:SF54">
    <property type="entry name" value="TRANSPORT AND GOLGI ORGANIZATION PROTEIN 1 HOMOLOG"/>
    <property type="match status" value="1"/>
</dbReference>
<dbReference type="Proteomes" id="UP000694397">
    <property type="component" value="Chromosome 1"/>
</dbReference>
<dbReference type="CDD" id="cd11893">
    <property type="entry name" value="SH3_MIA3"/>
    <property type="match status" value="1"/>
</dbReference>
<feature type="signal peptide" evidence="21">
    <location>
        <begin position="1"/>
        <end position="36"/>
    </location>
</feature>
<feature type="compositionally biased region" description="Basic and acidic residues" evidence="20">
    <location>
        <begin position="511"/>
        <end position="528"/>
    </location>
</feature>
<protein>
    <recommendedName>
        <fullName evidence="17">Transport and Golgi organization protein 1 homolog</fullName>
    </recommendedName>
</protein>
<evidence type="ECO:0000256" key="2">
    <source>
        <dbReference type="ARBA" id="ARBA00022443"/>
    </source>
</evidence>
<evidence type="ECO:0000256" key="18">
    <source>
        <dbReference type="PROSITE-ProRule" id="PRU00192"/>
    </source>
</evidence>
<feature type="compositionally biased region" description="Polar residues" evidence="20">
    <location>
        <begin position="1652"/>
        <end position="1692"/>
    </location>
</feature>
<dbReference type="CTD" id="375056"/>
<feature type="compositionally biased region" description="Basic and acidic residues" evidence="20">
    <location>
        <begin position="545"/>
        <end position="556"/>
    </location>
</feature>
<dbReference type="GO" id="GO:0002088">
    <property type="term" value="P:lens development in camera-type eye"/>
    <property type="evidence" value="ECO:0007669"/>
    <property type="project" value="Ensembl"/>
</dbReference>
<dbReference type="GO" id="GO:0006888">
    <property type="term" value="P:endoplasmic reticulum to Golgi vesicle-mediated transport"/>
    <property type="evidence" value="ECO:0007669"/>
    <property type="project" value="TreeGrafter"/>
</dbReference>
<feature type="compositionally biased region" description="Basic and acidic residues" evidence="20">
    <location>
        <begin position="991"/>
        <end position="1009"/>
    </location>
</feature>
<dbReference type="GO" id="GO:0005789">
    <property type="term" value="C:endoplasmic reticulum membrane"/>
    <property type="evidence" value="ECO:0007669"/>
    <property type="project" value="UniProtKB-SubCell"/>
</dbReference>
<comment type="similarity">
    <text evidence="16">Belongs to the MIA/OTOR family. Tango1 subfamily.</text>
</comment>
<feature type="compositionally biased region" description="Basic and acidic residues" evidence="20">
    <location>
        <begin position="377"/>
        <end position="393"/>
    </location>
</feature>
<accession>A0A8C9R5M0</accession>
<feature type="coiled-coil region" evidence="19">
    <location>
        <begin position="1151"/>
        <end position="1220"/>
    </location>
</feature>
<dbReference type="GO" id="GO:0048701">
    <property type="term" value="P:embryonic cranial skeleton morphogenesis"/>
    <property type="evidence" value="ECO:0007669"/>
    <property type="project" value="Ensembl"/>
</dbReference>
<evidence type="ECO:0000256" key="20">
    <source>
        <dbReference type="SAM" id="MobiDB-lite"/>
    </source>
</evidence>
<dbReference type="PANTHER" id="PTHR23158">
    <property type="entry name" value="MELANOMA INHIBITORY ACTIVITY-RELATED"/>
    <property type="match status" value="1"/>
</dbReference>
<evidence type="ECO:0000256" key="15">
    <source>
        <dbReference type="ARBA" id="ARBA00023180"/>
    </source>
</evidence>
<comment type="subcellular location">
    <subcellularLocation>
        <location evidence="1">Endoplasmic reticulum membrane</location>
        <topology evidence="1">Single-pass membrane protein</topology>
    </subcellularLocation>
</comment>
<feature type="coiled-coil region" evidence="19">
    <location>
        <begin position="1399"/>
        <end position="1560"/>
    </location>
</feature>
<dbReference type="Gene3D" id="2.30.30.40">
    <property type="entry name" value="SH3 Domains"/>
    <property type="match status" value="1"/>
</dbReference>
<dbReference type="GO" id="GO:1905897">
    <property type="term" value="P:regulation of response to endoplasmic reticulum stress"/>
    <property type="evidence" value="ECO:0007669"/>
    <property type="project" value="Ensembl"/>
</dbReference>
<dbReference type="PROSITE" id="PS50002">
    <property type="entry name" value="SH3"/>
    <property type="match status" value="1"/>
</dbReference>
<feature type="region of interest" description="Disordered" evidence="20">
    <location>
        <begin position="1566"/>
        <end position="1878"/>
    </location>
</feature>
<evidence type="ECO:0000256" key="21">
    <source>
        <dbReference type="SAM" id="SignalP"/>
    </source>
</evidence>
<feature type="compositionally biased region" description="Pro residues" evidence="20">
    <location>
        <begin position="1769"/>
        <end position="1794"/>
    </location>
</feature>
<keyword evidence="3" id="KW-0813">Transport</keyword>
<reference evidence="23" key="3">
    <citation type="submission" date="2025-09" db="UniProtKB">
        <authorList>
            <consortium name="Ensembl"/>
        </authorList>
    </citation>
    <scope>IDENTIFICATION</scope>
</reference>
<dbReference type="SMART" id="SM00326">
    <property type="entry name" value="SH3"/>
    <property type="match status" value="1"/>
</dbReference>
<dbReference type="RefSeq" id="XP_018599306.2">
    <property type="nucleotide sequence ID" value="XM_018743790.2"/>
</dbReference>
<feature type="region of interest" description="Disordered" evidence="20">
    <location>
        <begin position="591"/>
        <end position="633"/>
    </location>
</feature>
<organism evidence="23 24">
    <name type="scientific">Scleropages formosus</name>
    <name type="common">Asian bonytongue</name>
    <name type="synonym">Osteoglossum formosum</name>
    <dbReference type="NCBI Taxonomy" id="113540"/>
    <lineage>
        <taxon>Eukaryota</taxon>
        <taxon>Metazoa</taxon>
        <taxon>Chordata</taxon>
        <taxon>Craniata</taxon>
        <taxon>Vertebrata</taxon>
        <taxon>Euteleostomi</taxon>
        <taxon>Actinopterygii</taxon>
        <taxon>Neopterygii</taxon>
        <taxon>Teleostei</taxon>
        <taxon>Osteoglossocephala</taxon>
        <taxon>Osteoglossomorpha</taxon>
        <taxon>Osteoglossiformes</taxon>
        <taxon>Osteoglossidae</taxon>
        <taxon>Scleropages</taxon>
    </lineage>
</organism>
<gene>
    <name evidence="23" type="primary">MIA3</name>
    <name evidence="23" type="synonym">mia3</name>
</gene>
<evidence type="ECO:0000313" key="24">
    <source>
        <dbReference type="Proteomes" id="UP000694397"/>
    </source>
</evidence>
<dbReference type="Pfam" id="PF07653">
    <property type="entry name" value="SH3_2"/>
    <property type="match status" value="1"/>
</dbReference>
<dbReference type="SUPFAM" id="SSF50044">
    <property type="entry name" value="SH3-domain"/>
    <property type="match status" value="1"/>
</dbReference>
<keyword evidence="8 21" id="KW-0732">Signal</keyword>
<dbReference type="GO" id="GO:0035459">
    <property type="term" value="P:vesicle cargo loading"/>
    <property type="evidence" value="ECO:0007669"/>
    <property type="project" value="TreeGrafter"/>
</dbReference>
<evidence type="ECO:0000256" key="9">
    <source>
        <dbReference type="ARBA" id="ARBA00022824"/>
    </source>
</evidence>
<keyword evidence="13 19" id="KW-0175">Coiled coil</keyword>
<reference evidence="23" key="2">
    <citation type="submission" date="2025-08" db="UniProtKB">
        <authorList>
            <consortium name="Ensembl"/>
        </authorList>
    </citation>
    <scope>IDENTIFICATION</scope>
</reference>
<evidence type="ECO:0000256" key="6">
    <source>
        <dbReference type="ARBA" id="ARBA00022553"/>
    </source>
</evidence>
<dbReference type="FunFam" id="2.30.30.40:FF:000162">
    <property type="entry name" value="MIA SH3 domain ER export factor 3"/>
    <property type="match status" value="1"/>
</dbReference>
<feature type="compositionally biased region" description="Basic and acidic residues" evidence="20">
    <location>
        <begin position="1575"/>
        <end position="1588"/>
    </location>
</feature>
<feature type="compositionally biased region" description="Pro residues" evidence="20">
    <location>
        <begin position="1818"/>
        <end position="1839"/>
    </location>
</feature>
<dbReference type="InterPro" id="IPR036028">
    <property type="entry name" value="SH3-like_dom_sf"/>
</dbReference>
<feature type="compositionally biased region" description="Pro residues" evidence="20">
    <location>
        <begin position="1709"/>
        <end position="1752"/>
    </location>
</feature>
<keyword evidence="11" id="KW-0653">Protein transport</keyword>
<keyword evidence="24" id="KW-1185">Reference proteome</keyword>
<name>A0A8C9R5M0_SCLFO</name>
<evidence type="ECO:0000313" key="23">
    <source>
        <dbReference type="Ensembl" id="ENSSFOP00015011463.2"/>
    </source>
</evidence>
<feature type="compositionally biased region" description="Polar residues" evidence="20">
    <location>
        <begin position="345"/>
        <end position="361"/>
    </location>
</feature>
<evidence type="ECO:0000256" key="1">
    <source>
        <dbReference type="ARBA" id="ARBA00004389"/>
    </source>
</evidence>
<keyword evidence="10" id="KW-0931">ER-Golgi transport</keyword>
<feature type="region of interest" description="Disordered" evidence="20">
    <location>
        <begin position="176"/>
        <end position="219"/>
    </location>
</feature>
<keyword evidence="15" id="KW-0325">Glycoprotein</keyword>
<feature type="chain" id="PRO_5034475933" description="Transport and Golgi organization protein 1 homolog" evidence="21">
    <location>
        <begin position="37"/>
        <end position="1878"/>
    </location>
</feature>
<keyword evidence="2 18" id="KW-0728">SH3 domain</keyword>
<keyword evidence="12" id="KW-1133">Transmembrane helix</keyword>
<evidence type="ECO:0000256" key="3">
    <source>
        <dbReference type="ARBA" id="ARBA00022448"/>
    </source>
</evidence>
<reference evidence="23 24" key="1">
    <citation type="submission" date="2019-04" db="EMBL/GenBank/DDBJ databases">
        <authorList>
            <consortium name="Wellcome Sanger Institute Data Sharing"/>
        </authorList>
    </citation>
    <scope>NUCLEOTIDE SEQUENCE [LARGE SCALE GENOMIC DNA]</scope>
</reference>
<dbReference type="GeneID" id="108929342"/>
<evidence type="ECO:0000256" key="14">
    <source>
        <dbReference type="ARBA" id="ARBA00023136"/>
    </source>
</evidence>
<evidence type="ECO:0000256" key="7">
    <source>
        <dbReference type="ARBA" id="ARBA00022692"/>
    </source>
</evidence>
<evidence type="ECO:0000256" key="16">
    <source>
        <dbReference type="ARBA" id="ARBA00061139"/>
    </source>
</evidence>
<dbReference type="GO" id="GO:0042953">
    <property type="term" value="P:lipoprotein transport"/>
    <property type="evidence" value="ECO:0007669"/>
    <property type="project" value="Ensembl"/>
</dbReference>
<feature type="region of interest" description="Disordered" evidence="20">
    <location>
        <begin position="253"/>
        <end position="283"/>
    </location>
</feature>
<dbReference type="GO" id="GO:1901207">
    <property type="term" value="P:regulation of heart looping"/>
    <property type="evidence" value="ECO:0007669"/>
    <property type="project" value="Ensembl"/>
</dbReference>
<evidence type="ECO:0000256" key="4">
    <source>
        <dbReference type="ARBA" id="ARBA00022481"/>
    </source>
</evidence>
<feature type="domain" description="SH3" evidence="22">
    <location>
        <begin position="53"/>
        <end position="115"/>
    </location>
</feature>